<evidence type="ECO:0000256" key="2">
    <source>
        <dbReference type="ARBA" id="ARBA00022741"/>
    </source>
</evidence>
<dbReference type="NCBIfam" id="NF008653">
    <property type="entry name" value="PRK11650.1"/>
    <property type="match status" value="1"/>
</dbReference>
<dbReference type="PANTHER" id="PTHR43875">
    <property type="entry name" value="MALTODEXTRIN IMPORT ATP-BINDING PROTEIN MSMX"/>
    <property type="match status" value="1"/>
</dbReference>
<dbReference type="Pfam" id="PF17912">
    <property type="entry name" value="OB_MalK"/>
    <property type="match status" value="1"/>
</dbReference>
<evidence type="ECO:0000313" key="5">
    <source>
        <dbReference type="EMBL" id="MEY8763253.1"/>
    </source>
</evidence>
<dbReference type="CDD" id="cd03301">
    <property type="entry name" value="ABC_MalK_N"/>
    <property type="match status" value="1"/>
</dbReference>
<keyword evidence="2" id="KW-0547">Nucleotide-binding</keyword>
<dbReference type="InterPro" id="IPR012340">
    <property type="entry name" value="NA-bd_OB-fold"/>
</dbReference>
<dbReference type="InterPro" id="IPR015855">
    <property type="entry name" value="ABC_transpr_MalK-like"/>
</dbReference>
<dbReference type="SUPFAM" id="SSF52540">
    <property type="entry name" value="P-loop containing nucleoside triphosphate hydrolases"/>
    <property type="match status" value="1"/>
</dbReference>
<dbReference type="InterPro" id="IPR003439">
    <property type="entry name" value="ABC_transporter-like_ATP-bd"/>
</dbReference>
<keyword evidence="6" id="KW-1185">Reference proteome</keyword>
<keyword evidence="3 5" id="KW-0067">ATP-binding</keyword>
<organism evidence="5 6">
    <name type="scientific">Clostridium lapidicellarium</name>
    <dbReference type="NCBI Taxonomy" id="3240931"/>
    <lineage>
        <taxon>Bacteria</taxon>
        <taxon>Bacillati</taxon>
        <taxon>Bacillota</taxon>
        <taxon>Clostridia</taxon>
        <taxon>Eubacteriales</taxon>
        <taxon>Clostridiaceae</taxon>
        <taxon>Clostridium</taxon>
    </lineage>
</organism>
<dbReference type="Gene3D" id="2.40.50.100">
    <property type="match status" value="1"/>
</dbReference>
<dbReference type="EMBL" id="JBGFFE010000006">
    <property type="protein sequence ID" value="MEY8763253.1"/>
    <property type="molecule type" value="Genomic_DNA"/>
</dbReference>
<evidence type="ECO:0000313" key="6">
    <source>
        <dbReference type="Proteomes" id="UP001565220"/>
    </source>
</evidence>
<dbReference type="InterPro" id="IPR040582">
    <property type="entry name" value="OB_MalK-like"/>
</dbReference>
<dbReference type="SUPFAM" id="SSF50331">
    <property type="entry name" value="MOP-like"/>
    <property type="match status" value="1"/>
</dbReference>
<dbReference type="InterPro" id="IPR027417">
    <property type="entry name" value="P-loop_NTPase"/>
</dbReference>
<evidence type="ECO:0000259" key="4">
    <source>
        <dbReference type="PROSITE" id="PS50893"/>
    </source>
</evidence>
<dbReference type="InterPro" id="IPR017871">
    <property type="entry name" value="ABC_transporter-like_CS"/>
</dbReference>
<dbReference type="Proteomes" id="UP001565220">
    <property type="component" value="Unassembled WGS sequence"/>
</dbReference>
<feature type="domain" description="ABC transporter" evidence="4">
    <location>
        <begin position="4"/>
        <end position="235"/>
    </location>
</feature>
<dbReference type="Gene3D" id="2.40.50.140">
    <property type="entry name" value="Nucleic acid-binding proteins"/>
    <property type="match status" value="1"/>
</dbReference>
<accession>A0ABV4DW38</accession>
<dbReference type="RefSeq" id="WP_294184453.1">
    <property type="nucleotide sequence ID" value="NZ_JBGFFE010000006.1"/>
</dbReference>
<protein>
    <submittedName>
        <fullName evidence="5">ABC transporter ATP-binding protein</fullName>
    </submittedName>
</protein>
<dbReference type="SMART" id="SM00382">
    <property type="entry name" value="AAA"/>
    <property type="match status" value="1"/>
</dbReference>
<keyword evidence="1" id="KW-0813">Transport</keyword>
<dbReference type="PANTHER" id="PTHR43875:SF1">
    <property type="entry name" value="OSMOPROTECTIVE COMPOUNDS UPTAKE ATP-BINDING PROTEIN GGTA"/>
    <property type="match status" value="1"/>
</dbReference>
<evidence type="ECO:0000256" key="1">
    <source>
        <dbReference type="ARBA" id="ARBA00022448"/>
    </source>
</evidence>
<dbReference type="Pfam" id="PF00005">
    <property type="entry name" value="ABC_tran"/>
    <property type="match status" value="1"/>
</dbReference>
<dbReference type="PROSITE" id="PS50893">
    <property type="entry name" value="ABC_TRANSPORTER_2"/>
    <property type="match status" value="1"/>
</dbReference>
<dbReference type="InterPro" id="IPR047641">
    <property type="entry name" value="ABC_transpr_MalK/UgpC-like"/>
</dbReference>
<dbReference type="Gene3D" id="3.40.50.300">
    <property type="entry name" value="P-loop containing nucleotide triphosphate hydrolases"/>
    <property type="match status" value="1"/>
</dbReference>
<proteinExistence type="predicted"/>
<reference evidence="5 6" key="1">
    <citation type="submission" date="2024-08" db="EMBL/GenBank/DDBJ databases">
        <title>Clostridium lapicellarii sp. nov., and Clostridium renhuaiense sp. nov., two species isolated from the mud in a fermentation cellar used for producing sauce-flavour Chinese liquors.</title>
        <authorList>
            <person name="Yang F."/>
            <person name="Wang H."/>
            <person name="Chen L.Q."/>
            <person name="Zhou N."/>
            <person name="Lu J.J."/>
            <person name="Pu X.X."/>
            <person name="Wan B."/>
            <person name="Wang L."/>
            <person name="Liu S.J."/>
        </authorList>
    </citation>
    <scope>NUCLEOTIDE SEQUENCE [LARGE SCALE GENOMIC DNA]</scope>
    <source>
        <strain evidence="5 6">MT-113</strain>
    </source>
</reference>
<dbReference type="InterPro" id="IPR003593">
    <property type="entry name" value="AAA+_ATPase"/>
</dbReference>
<dbReference type="GO" id="GO:0005524">
    <property type="term" value="F:ATP binding"/>
    <property type="evidence" value="ECO:0007669"/>
    <property type="project" value="UniProtKB-KW"/>
</dbReference>
<sequence>MANLSLRHVYKTYSGGVDTIKNFNLEIKDKEFIVFVGPSGCGKSTVLRMIAGLENITSGELYVDNQLVNEVTPKDRDIAMVFQNYALYPHMNVYDNMAFGLKMRKVEKSQIDEKVKNAAKTLDIYDLLKRKPKELSGGQRQRVAMGRAIVRNPKVFLMDEPLSNLDAKLRVQMRTEISQLHKKLQTTFIYVTHDQMEAMTLGTRIVVIRDGIIQQVDTPQEIYNHPKNVFVAGFIGSPQMNFINSRLKYAGGRLIALFDGEQLILSDNISKALEKKGYADKNIIIGIRPENINIPGKNSGNERLVEFNVDLTELMGAESYIYLSKGDFNLISRIEGIVDVKSGDKIKLALDLNKIHVFDADTQLAIL</sequence>
<name>A0ABV4DW38_9CLOT</name>
<dbReference type="PROSITE" id="PS00211">
    <property type="entry name" value="ABC_TRANSPORTER_1"/>
    <property type="match status" value="1"/>
</dbReference>
<gene>
    <name evidence="5" type="ORF">AB8S09_06315</name>
</gene>
<dbReference type="InterPro" id="IPR008995">
    <property type="entry name" value="Mo/tungstate-bd_C_term_dom"/>
</dbReference>
<comment type="caution">
    <text evidence="5">The sequence shown here is derived from an EMBL/GenBank/DDBJ whole genome shotgun (WGS) entry which is preliminary data.</text>
</comment>
<evidence type="ECO:0000256" key="3">
    <source>
        <dbReference type="ARBA" id="ARBA00022840"/>
    </source>
</evidence>